<dbReference type="InterPro" id="IPR050490">
    <property type="entry name" value="Bact_solute-bd_prot1"/>
</dbReference>
<feature type="chain" id="PRO_5031214520" evidence="3">
    <location>
        <begin position="24"/>
        <end position="415"/>
    </location>
</feature>
<evidence type="ECO:0000256" key="1">
    <source>
        <dbReference type="ARBA" id="ARBA00004418"/>
    </source>
</evidence>
<dbReference type="EMBL" id="WWCU01000004">
    <property type="protein sequence ID" value="MYN06748.1"/>
    <property type="molecule type" value="Genomic_DNA"/>
</dbReference>
<comment type="caution">
    <text evidence="4">The sequence shown here is derived from an EMBL/GenBank/DDBJ whole genome shotgun (WGS) entry which is preliminary data.</text>
</comment>
<dbReference type="RefSeq" id="WP_161071144.1">
    <property type="nucleotide sequence ID" value="NZ_WWCU01000004.1"/>
</dbReference>
<protein>
    <submittedName>
        <fullName evidence="4">Extracellular solute-binding protein</fullName>
    </submittedName>
</protein>
<dbReference type="Proteomes" id="UP000450676">
    <property type="component" value="Unassembled WGS sequence"/>
</dbReference>
<name>A0A7X4KL61_9BURK</name>
<dbReference type="InterPro" id="IPR006059">
    <property type="entry name" value="SBP"/>
</dbReference>
<organism evidence="4 5">
    <name type="scientific">Pseudoduganella aquatica</name>
    <dbReference type="NCBI Taxonomy" id="2660641"/>
    <lineage>
        <taxon>Bacteria</taxon>
        <taxon>Pseudomonadati</taxon>
        <taxon>Pseudomonadota</taxon>
        <taxon>Betaproteobacteria</taxon>
        <taxon>Burkholderiales</taxon>
        <taxon>Oxalobacteraceae</taxon>
        <taxon>Telluria group</taxon>
        <taxon>Pseudoduganella</taxon>
    </lineage>
</organism>
<feature type="signal peptide" evidence="3">
    <location>
        <begin position="1"/>
        <end position="23"/>
    </location>
</feature>
<keyword evidence="5" id="KW-1185">Reference proteome</keyword>
<evidence type="ECO:0000256" key="2">
    <source>
        <dbReference type="ARBA" id="ARBA00008520"/>
    </source>
</evidence>
<sequence>MPNKLIRPALAACALLCSQAAMAAQQVQFWTMQLSPHNDAYIQGVIGAFERSHPGVSIKWIDVPWAEMERKTLAALAARSAPDVVNLNPQFAAKLAEFGALANPEAYLSPEQVQAFLPAVWRANRLDGKTFAMPWYLNTNVTLYNKDMLARSGSALPATMEQLAPAARAIKQRTGSYAYFPALDASTPLEALVAAGNPLLSADGCSPGYTNAGGSRLFETYRMLYQDGLVPRNVVTEGHRKAVEMFLSGEVAMVSTGMQFLGYIKNTNPGIYGQIGVAPQIGSGSAPASIAAMNIAVLESSGAKHAAFAFAQFLTNAANQTEFAKRVPVLPSTTASYSDAFFSAPLGDPLMEAARALSVQQVKTGAVLVPPVRKYSKLRVSYARNLQAVMLGKQTTPQAMRALDKEWRAVLGCGA</sequence>
<dbReference type="CDD" id="cd13585">
    <property type="entry name" value="PBP2_TMBP_like"/>
    <property type="match status" value="1"/>
</dbReference>
<evidence type="ECO:0000313" key="5">
    <source>
        <dbReference type="Proteomes" id="UP000450676"/>
    </source>
</evidence>
<comment type="subcellular location">
    <subcellularLocation>
        <location evidence="1">Periplasm</location>
    </subcellularLocation>
</comment>
<comment type="similarity">
    <text evidence="2">Belongs to the bacterial solute-binding protein 1 family.</text>
</comment>
<dbReference type="Gene3D" id="3.40.190.10">
    <property type="entry name" value="Periplasmic binding protein-like II"/>
    <property type="match status" value="2"/>
</dbReference>
<dbReference type="Pfam" id="PF01547">
    <property type="entry name" value="SBP_bac_1"/>
    <property type="match status" value="1"/>
</dbReference>
<accession>A0A7X4KL61</accession>
<dbReference type="PANTHER" id="PTHR43649:SF12">
    <property type="entry name" value="DIACETYLCHITOBIOSE BINDING PROTEIN DASA"/>
    <property type="match status" value="1"/>
</dbReference>
<evidence type="ECO:0000256" key="3">
    <source>
        <dbReference type="SAM" id="SignalP"/>
    </source>
</evidence>
<gene>
    <name evidence="4" type="ORF">GTP77_05295</name>
</gene>
<evidence type="ECO:0000313" key="4">
    <source>
        <dbReference type="EMBL" id="MYN06748.1"/>
    </source>
</evidence>
<dbReference type="SUPFAM" id="SSF53850">
    <property type="entry name" value="Periplasmic binding protein-like II"/>
    <property type="match status" value="1"/>
</dbReference>
<dbReference type="AlphaFoldDB" id="A0A7X4KL61"/>
<dbReference type="GO" id="GO:0042597">
    <property type="term" value="C:periplasmic space"/>
    <property type="evidence" value="ECO:0007669"/>
    <property type="project" value="UniProtKB-SubCell"/>
</dbReference>
<keyword evidence="3" id="KW-0732">Signal</keyword>
<proteinExistence type="inferred from homology"/>
<dbReference type="PANTHER" id="PTHR43649">
    <property type="entry name" value="ARABINOSE-BINDING PROTEIN-RELATED"/>
    <property type="match status" value="1"/>
</dbReference>
<reference evidence="4 5" key="1">
    <citation type="submission" date="2019-12" db="EMBL/GenBank/DDBJ databases">
        <title>Novel species isolated from a subtropical stream in China.</title>
        <authorList>
            <person name="Lu H."/>
        </authorList>
    </citation>
    <scope>NUCLEOTIDE SEQUENCE [LARGE SCALE GENOMIC DNA]</scope>
    <source>
        <strain evidence="4 5">FT127W</strain>
    </source>
</reference>